<proteinExistence type="predicted"/>
<dbReference type="InterPro" id="IPR027275">
    <property type="entry name" value="PRC-brl_dom"/>
</dbReference>
<feature type="domain" description="PRC-barrel" evidence="1">
    <location>
        <begin position="7"/>
        <end position="81"/>
    </location>
</feature>
<accession>A0A832YUI0</accession>
<evidence type="ECO:0000259" key="1">
    <source>
        <dbReference type="Pfam" id="PF05239"/>
    </source>
</evidence>
<evidence type="ECO:0000313" key="3">
    <source>
        <dbReference type="Proteomes" id="UP000605144"/>
    </source>
</evidence>
<sequence length="95" mass="10447">MEKSTKISFKELIGKSIIGNMGGIIGTVTDVVFDENTGKILSLDIEPSEQSPIPPSGDCYRLIPYRIVLAIKNVVVVDESKINSIKIIDRNTKQN</sequence>
<comment type="caution">
    <text evidence="2">The sequence shown here is derived from an EMBL/GenBank/DDBJ whole genome shotgun (WGS) entry which is preliminary data.</text>
</comment>
<dbReference type="PANTHER" id="PTHR38137">
    <property type="entry name" value="PRC-BARREL DOMAIN PROTEIN"/>
    <property type="match status" value="1"/>
</dbReference>
<organism evidence="2 3">
    <name type="scientific">Methanothermococcus okinawensis</name>
    <dbReference type="NCBI Taxonomy" id="155863"/>
    <lineage>
        <taxon>Archaea</taxon>
        <taxon>Methanobacteriati</taxon>
        <taxon>Methanobacteriota</taxon>
        <taxon>Methanomada group</taxon>
        <taxon>Methanococci</taxon>
        <taxon>Methanococcales</taxon>
        <taxon>Methanococcaceae</taxon>
        <taxon>Methanothermococcus</taxon>
    </lineage>
</organism>
<dbReference type="SUPFAM" id="SSF50346">
    <property type="entry name" value="PRC-barrel domain"/>
    <property type="match status" value="1"/>
</dbReference>
<dbReference type="EMBL" id="DQSV01000098">
    <property type="protein sequence ID" value="HIP17659.1"/>
    <property type="molecule type" value="Genomic_DNA"/>
</dbReference>
<name>A0A832YUI0_9EURY</name>
<dbReference type="PANTHER" id="PTHR38137:SF2">
    <property type="entry name" value="PRC-BARREL DOMAIN-CONTAINING PROTEIN"/>
    <property type="match status" value="1"/>
</dbReference>
<reference evidence="2" key="1">
    <citation type="journal article" date="2020" name="ISME J.">
        <title>Gammaproteobacteria mediating utilization of methyl-, sulfur- and petroleum organic compounds in deep ocean hydrothermal plumes.</title>
        <authorList>
            <person name="Zhou Z."/>
            <person name="Liu Y."/>
            <person name="Pan J."/>
            <person name="Cron B.R."/>
            <person name="Toner B.M."/>
            <person name="Anantharaman K."/>
            <person name="Breier J.A."/>
            <person name="Dick G.J."/>
            <person name="Li M."/>
        </authorList>
    </citation>
    <scope>NUCLEOTIDE SEQUENCE</scope>
    <source>
        <strain evidence="2">SZUA-1385</strain>
    </source>
</reference>
<dbReference type="Pfam" id="PF05239">
    <property type="entry name" value="PRC"/>
    <property type="match status" value="1"/>
</dbReference>
<gene>
    <name evidence="2" type="ORF">EYG76_05130</name>
</gene>
<evidence type="ECO:0000313" key="2">
    <source>
        <dbReference type="EMBL" id="HIP17659.1"/>
    </source>
</evidence>
<protein>
    <recommendedName>
        <fullName evidence="1">PRC-barrel domain-containing protein</fullName>
    </recommendedName>
</protein>
<dbReference type="InterPro" id="IPR011033">
    <property type="entry name" value="PRC_barrel-like_sf"/>
</dbReference>
<dbReference type="Proteomes" id="UP000605144">
    <property type="component" value="Unassembled WGS sequence"/>
</dbReference>
<dbReference type="AlphaFoldDB" id="A0A832YUI0"/>
<dbReference type="Gene3D" id="2.30.30.240">
    <property type="entry name" value="PRC-barrel domain"/>
    <property type="match status" value="1"/>
</dbReference>